<comment type="catalytic activity">
    <reaction evidence="3">
        <text>(6R)-10-formyltetrahydrofolate + H2O = (6S)-5,6,7,8-tetrahydrofolate + formate + H(+)</text>
        <dbReference type="Rhea" id="RHEA:19833"/>
        <dbReference type="ChEBI" id="CHEBI:15377"/>
        <dbReference type="ChEBI" id="CHEBI:15378"/>
        <dbReference type="ChEBI" id="CHEBI:15740"/>
        <dbReference type="ChEBI" id="CHEBI:57453"/>
        <dbReference type="ChEBI" id="CHEBI:195366"/>
        <dbReference type="EC" id="3.5.1.10"/>
    </reaction>
</comment>
<dbReference type="InterPro" id="IPR004810">
    <property type="entry name" value="PurU"/>
</dbReference>
<feature type="active site" evidence="3">
    <location>
        <position position="249"/>
    </location>
</feature>
<keyword evidence="6" id="KW-1185">Reference proteome</keyword>
<dbReference type="InterPro" id="IPR002376">
    <property type="entry name" value="Formyl_transf_N"/>
</dbReference>
<dbReference type="PIRSF" id="PIRSF036480">
    <property type="entry name" value="FormyFH4_hydr"/>
    <property type="match status" value="1"/>
</dbReference>
<dbReference type="Gene3D" id="3.40.50.170">
    <property type="entry name" value="Formyl transferase, N-terminal domain"/>
    <property type="match status" value="1"/>
</dbReference>
<evidence type="ECO:0000313" key="5">
    <source>
        <dbReference type="EMBL" id="SFK82240.1"/>
    </source>
</evidence>
<keyword evidence="2 3" id="KW-0378">Hydrolase</keyword>
<dbReference type="PRINTS" id="PR01575">
    <property type="entry name" value="FFH4HYDRLASE"/>
</dbReference>
<dbReference type="InterPro" id="IPR036477">
    <property type="entry name" value="Formyl_transf_N_sf"/>
</dbReference>
<dbReference type="GO" id="GO:0008864">
    <property type="term" value="F:formyltetrahydrofolate deformylase activity"/>
    <property type="evidence" value="ECO:0007669"/>
    <property type="project" value="UniProtKB-UniRule"/>
</dbReference>
<evidence type="ECO:0000256" key="2">
    <source>
        <dbReference type="ARBA" id="ARBA00022801"/>
    </source>
</evidence>
<dbReference type="GO" id="GO:0006730">
    <property type="term" value="P:one-carbon metabolic process"/>
    <property type="evidence" value="ECO:0007669"/>
    <property type="project" value="UniProtKB-KW"/>
</dbReference>
<name>A0A1I4CNL4_9PSEU</name>
<evidence type="ECO:0000256" key="3">
    <source>
        <dbReference type="HAMAP-Rule" id="MF_01927"/>
    </source>
</evidence>
<keyword evidence="1 3" id="KW-0554">One-carbon metabolism</keyword>
<dbReference type="PANTHER" id="PTHR42706:SF1">
    <property type="entry name" value="FORMYLTETRAHYDROFOLATE DEFORMYLASE 2, MITOCHONDRIAL"/>
    <property type="match status" value="1"/>
</dbReference>
<accession>A0A1I4CNL4</accession>
<dbReference type="Proteomes" id="UP000199025">
    <property type="component" value="Unassembled WGS sequence"/>
</dbReference>
<dbReference type="InterPro" id="IPR044074">
    <property type="entry name" value="PurU_ACT"/>
</dbReference>
<dbReference type="InterPro" id="IPR045865">
    <property type="entry name" value="ACT-like_dom_sf"/>
</dbReference>
<dbReference type="GO" id="GO:0006189">
    <property type="term" value="P:'de novo' IMP biosynthetic process"/>
    <property type="evidence" value="ECO:0007669"/>
    <property type="project" value="UniProtKB-UniRule"/>
</dbReference>
<dbReference type="InterPro" id="IPR041729">
    <property type="entry name" value="Formyl-FH4-Hydrolase_C"/>
</dbReference>
<keyword evidence="3" id="KW-0658">Purine biosynthesis</keyword>
<dbReference type="EMBL" id="FORP01000036">
    <property type="protein sequence ID" value="SFK82240.1"/>
    <property type="molecule type" value="Genomic_DNA"/>
</dbReference>
<dbReference type="PROSITE" id="PS51671">
    <property type="entry name" value="ACT"/>
    <property type="match status" value="1"/>
</dbReference>
<evidence type="ECO:0000313" key="6">
    <source>
        <dbReference type="Proteomes" id="UP000199025"/>
    </source>
</evidence>
<reference evidence="5 6" key="1">
    <citation type="submission" date="2016-10" db="EMBL/GenBank/DDBJ databases">
        <authorList>
            <person name="de Groot N.N."/>
        </authorList>
    </citation>
    <scope>NUCLEOTIDE SEQUENCE [LARGE SCALE GENOMIC DNA]</scope>
    <source>
        <strain evidence="5 6">DSM 44468</strain>
    </source>
</reference>
<dbReference type="InterPro" id="IPR002912">
    <property type="entry name" value="ACT_dom"/>
</dbReference>
<comment type="function">
    <text evidence="3">Catalyzes the hydrolysis of 10-formyltetrahydrofolate (formyl-FH4) to formate and tetrahydrofolate (FH4).</text>
</comment>
<comment type="similarity">
    <text evidence="3">Belongs to the PurU family.</text>
</comment>
<dbReference type="OrthoDB" id="9806170at2"/>
<dbReference type="UniPathway" id="UPA00074">
    <property type="reaction ID" value="UER00170"/>
</dbReference>
<dbReference type="SUPFAM" id="SSF53328">
    <property type="entry name" value="Formyltransferase"/>
    <property type="match status" value="1"/>
</dbReference>
<dbReference type="PANTHER" id="PTHR42706">
    <property type="entry name" value="FORMYLTETRAHYDROFOLATE DEFORMYLASE"/>
    <property type="match status" value="1"/>
</dbReference>
<gene>
    <name evidence="3" type="primary">purU</name>
    <name evidence="5" type="ORF">SAMN05421835_1361</name>
</gene>
<dbReference type="RefSeq" id="WP_091516204.1">
    <property type="nucleotide sequence ID" value="NZ_FORP01000036.1"/>
</dbReference>
<sequence length="304" mass="33657">MSERRYVITFGCPDRTGIVARISSFLADAGGWIVEAAYHTDPDTGWFFTRQEVRADSLPYDVDQLRARFGEVASSLSAESNWRVEDTAVRRRVVILVSKDGHCLYDLLGRVASGELDVDVRAVIGNHETLADITRAHGIPFHHVPFPREDPAARSASVEGGGGRGAGHKAAAFAEVRKLVEEHDPHAIVLARFMQILPPELCAAWAGRAINIHHSFLPSFIGARPYHQAHRRGVKLIGATCHYVTADLDAGPIIEQDVIRVDHGDTVPDLVRKGRDIEKITLARGLRWHLEDRVLVHGNRTVVF</sequence>
<dbReference type="SUPFAM" id="SSF55021">
    <property type="entry name" value="ACT-like"/>
    <property type="match status" value="1"/>
</dbReference>
<protein>
    <recommendedName>
        <fullName evidence="3">Formyltetrahydrofolate deformylase</fullName>
        <ecNumber evidence="3">3.5.1.10</ecNumber>
    </recommendedName>
    <alternativeName>
        <fullName evidence="3">Formyl-FH(4) hydrolase</fullName>
    </alternativeName>
</protein>
<organism evidence="5 6">
    <name type="scientific">Amycolatopsis sacchari</name>
    <dbReference type="NCBI Taxonomy" id="115433"/>
    <lineage>
        <taxon>Bacteria</taxon>
        <taxon>Bacillati</taxon>
        <taxon>Actinomycetota</taxon>
        <taxon>Actinomycetes</taxon>
        <taxon>Pseudonocardiales</taxon>
        <taxon>Pseudonocardiaceae</taxon>
        <taxon>Amycolatopsis</taxon>
    </lineage>
</organism>
<dbReference type="Gene3D" id="3.30.70.260">
    <property type="match status" value="1"/>
</dbReference>
<comment type="pathway">
    <text evidence="3">Purine metabolism; IMP biosynthesis via de novo pathway; formate from 10-formyl-5,6,7,8-tetrahydrofolate: step 1/1.</text>
</comment>
<dbReference type="AlphaFoldDB" id="A0A1I4CNL4"/>
<evidence type="ECO:0000256" key="1">
    <source>
        <dbReference type="ARBA" id="ARBA00022563"/>
    </source>
</evidence>
<dbReference type="CDD" id="cd08648">
    <property type="entry name" value="FMT_core_Formyl-FH4-Hydrolase_C"/>
    <property type="match status" value="1"/>
</dbReference>
<dbReference type="NCBIfam" id="NF004684">
    <property type="entry name" value="PRK06027.1"/>
    <property type="match status" value="1"/>
</dbReference>
<dbReference type="CDD" id="cd04875">
    <property type="entry name" value="ACT_F4HF-DF"/>
    <property type="match status" value="1"/>
</dbReference>
<dbReference type="Pfam" id="PF00551">
    <property type="entry name" value="Formyl_trans_N"/>
    <property type="match status" value="1"/>
</dbReference>
<feature type="domain" description="ACT" evidence="4">
    <location>
        <begin position="7"/>
        <end position="83"/>
    </location>
</feature>
<proteinExistence type="inferred from homology"/>
<evidence type="ECO:0000259" key="4">
    <source>
        <dbReference type="PROSITE" id="PS51671"/>
    </source>
</evidence>
<dbReference type="EC" id="3.5.1.10" evidence="3"/>
<dbReference type="STRING" id="115433.SAMN05421835_1361"/>
<dbReference type="HAMAP" id="MF_01927">
    <property type="entry name" value="PurU"/>
    <property type="match status" value="1"/>
</dbReference>